<name>A0ABU6MPF0_9BACI</name>
<dbReference type="EMBL" id="JARMAB010000036">
    <property type="protein sequence ID" value="MED1205513.1"/>
    <property type="molecule type" value="Genomic_DNA"/>
</dbReference>
<reference evidence="1 2" key="1">
    <citation type="submission" date="2023-03" db="EMBL/GenBank/DDBJ databases">
        <title>Bacillus Genome Sequencing.</title>
        <authorList>
            <person name="Dunlap C."/>
        </authorList>
    </citation>
    <scope>NUCLEOTIDE SEQUENCE [LARGE SCALE GENOMIC DNA]</scope>
    <source>
        <strain evidence="1 2">B-23453</strain>
    </source>
</reference>
<protein>
    <submittedName>
        <fullName evidence="1">Uncharacterized protein</fullName>
    </submittedName>
</protein>
<sequence length="54" mass="6142">MNAIEKFASDISTLLEKNVNKADLVHKLLASILEDEFADEQLKAEYLKILIQHS</sequence>
<evidence type="ECO:0000313" key="2">
    <source>
        <dbReference type="Proteomes" id="UP001341444"/>
    </source>
</evidence>
<comment type="caution">
    <text evidence="1">The sequence shown here is derived from an EMBL/GenBank/DDBJ whole genome shotgun (WGS) entry which is preliminary data.</text>
</comment>
<keyword evidence="2" id="KW-1185">Reference proteome</keyword>
<accession>A0ABU6MPF0</accession>
<evidence type="ECO:0000313" key="1">
    <source>
        <dbReference type="EMBL" id="MED1205513.1"/>
    </source>
</evidence>
<organism evidence="1 2">
    <name type="scientific">Heyndrickxia acidicola</name>
    <dbReference type="NCBI Taxonomy" id="209389"/>
    <lineage>
        <taxon>Bacteria</taxon>
        <taxon>Bacillati</taxon>
        <taxon>Bacillota</taxon>
        <taxon>Bacilli</taxon>
        <taxon>Bacillales</taxon>
        <taxon>Bacillaceae</taxon>
        <taxon>Heyndrickxia</taxon>
    </lineage>
</organism>
<gene>
    <name evidence="1" type="ORF">P4T90_20980</name>
</gene>
<proteinExistence type="predicted"/>
<dbReference type="Proteomes" id="UP001341444">
    <property type="component" value="Unassembled WGS sequence"/>
</dbReference>
<dbReference type="RefSeq" id="WP_157090602.1">
    <property type="nucleotide sequence ID" value="NZ_JARMAB010000036.1"/>
</dbReference>